<protein>
    <submittedName>
        <fullName evidence="2">Uncharacterized protein</fullName>
    </submittedName>
</protein>
<dbReference type="EMBL" id="BKCJ010000909">
    <property type="protein sequence ID" value="GEU37274.1"/>
    <property type="molecule type" value="Genomic_DNA"/>
</dbReference>
<organism evidence="2">
    <name type="scientific">Tanacetum cinerariifolium</name>
    <name type="common">Dalmatian daisy</name>
    <name type="synonym">Chrysanthemum cinerariifolium</name>
    <dbReference type="NCBI Taxonomy" id="118510"/>
    <lineage>
        <taxon>Eukaryota</taxon>
        <taxon>Viridiplantae</taxon>
        <taxon>Streptophyta</taxon>
        <taxon>Embryophyta</taxon>
        <taxon>Tracheophyta</taxon>
        <taxon>Spermatophyta</taxon>
        <taxon>Magnoliopsida</taxon>
        <taxon>eudicotyledons</taxon>
        <taxon>Gunneridae</taxon>
        <taxon>Pentapetalae</taxon>
        <taxon>asterids</taxon>
        <taxon>campanulids</taxon>
        <taxon>Asterales</taxon>
        <taxon>Asteraceae</taxon>
        <taxon>Asteroideae</taxon>
        <taxon>Anthemideae</taxon>
        <taxon>Anthemidinae</taxon>
        <taxon>Tanacetum</taxon>
    </lineage>
</organism>
<proteinExistence type="predicted"/>
<sequence length="36" mass="3989">DSSTEEASLGEEDASKQGRKNDTNEEFDAADEEQQQ</sequence>
<feature type="compositionally biased region" description="Basic and acidic residues" evidence="1">
    <location>
        <begin position="13"/>
        <end position="23"/>
    </location>
</feature>
<gene>
    <name evidence="2" type="ORF">Tci_009252</name>
</gene>
<feature type="compositionally biased region" description="Acidic residues" evidence="1">
    <location>
        <begin position="24"/>
        <end position="36"/>
    </location>
</feature>
<evidence type="ECO:0000313" key="2">
    <source>
        <dbReference type="EMBL" id="GEU37274.1"/>
    </source>
</evidence>
<name>A0A6L2JNQ5_TANCI</name>
<feature type="region of interest" description="Disordered" evidence="1">
    <location>
        <begin position="1"/>
        <end position="36"/>
    </location>
</feature>
<evidence type="ECO:0000256" key="1">
    <source>
        <dbReference type="SAM" id="MobiDB-lite"/>
    </source>
</evidence>
<accession>A0A6L2JNQ5</accession>
<reference evidence="2" key="1">
    <citation type="journal article" date="2019" name="Sci. Rep.">
        <title>Draft genome of Tanacetum cinerariifolium, the natural source of mosquito coil.</title>
        <authorList>
            <person name="Yamashiro T."/>
            <person name="Shiraishi A."/>
            <person name="Satake H."/>
            <person name="Nakayama K."/>
        </authorList>
    </citation>
    <scope>NUCLEOTIDE SEQUENCE</scope>
</reference>
<comment type="caution">
    <text evidence="2">The sequence shown here is derived from an EMBL/GenBank/DDBJ whole genome shotgun (WGS) entry which is preliminary data.</text>
</comment>
<feature type="non-terminal residue" evidence="2">
    <location>
        <position position="1"/>
    </location>
</feature>
<dbReference type="AlphaFoldDB" id="A0A6L2JNQ5"/>